<accession>A0A5B8VMJ4</accession>
<dbReference type="SUPFAM" id="SSF47413">
    <property type="entry name" value="lambda repressor-like DNA-binding domains"/>
    <property type="match status" value="1"/>
</dbReference>
<dbReference type="InterPro" id="IPR050807">
    <property type="entry name" value="TransReg_Diox_bact_type"/>
</dbReference>
<organism evidence="3 4">
    <name type="scientific">Arachidicoccus ginsenosidivorans</name>
    <dbReference type="NCBI Taxonomy" id="496057"/>
    <lineage>
        <taxon>Bacteria</taxon>
        <taxon>Pseudomonadati</taxon>
        <taxon>Bacteroidota</taxon>
        <taxon>Chitinophagia</taxon>
        <taxon>Chitinophagales</taxon>
        <taxon>Chitinophagaceae</taxon>
        <taxon>Arachidicoccus</taxon>
    </lineage>
</organism>
<dbReference type="PANTHER" id="PTHR46797:SF1">
    <property type="entry name" value="METHYLPHOSPHONATE SYNTHASE"/>
    <property type="match status" value="1"/>
</dbReference>
<reference evidence="3 4" key="1">
    <citation type="journal article" date="2017" name="Int. J. Syst. Evol. Microbiol.">
        <title>Arachidicoccus ginsenosidivorans sp. nov., with ginsenoside-converting activity isolated from ginseng cultivating soil.</title>
        <authorList>
            <person name="Siddiqi M.Z."/>
            <person name="Aslam Z."/>
            <person name="Im W.T."/>
        </authorList>
    </citation>
    <scope>NUCLEOTIDE SEQUENCE [LARGE SCALE GENOMIC DNA]</scope>
    <source>
        <strain evidence="3 4">Gsoil 809</strain>
    </source>
</reference>
<name>A0A5B8VMJ4_9BACT</name>
<sequence>MTLEEIGKEITSRRKELEITQQDLGEMAEVTTKTISQIENGTGNPSFQTLEKIMEILGMKIIIMLKVENL</sequence>
<dbReference type="KEGG" id="agi:FSB73_15020"/>
<dbReference type="EMBL" id="CP042434">
    <property type="protein sequence ID" value="QEC72794.1"/>
    <property type="molecule type" value="Genomic_DNA"/>
</dbReference>
<evidence type="ECO:0000313" key="4">
    <source>
        <dbReference type="Proteomes" id="UP000321291"/>
    </source>
</evidence>
<evidence type="ECO:0000259" key="2">
    <source>
        <dbReference type="PROSITE" id="PS50943"/>
    </source>
</evidence>
<dbReference type="PANTHER" id="PTHR46797">
    <property type="entry name" value="HTH-TYPE TRANSCRIPTIONAL REGULATOR"/>
    <property type="match status" value="1"/>
</dbReference>
<keyword evidence="4" id="KW-1185">Reference proteome</keyword>
<keyword evidence="1" id="KW-0238">DNA-binding</keyword>
<evidence type="ECO:0000313" key="3">
    <source>
        <dbReference type="EMBL" id="QEC72794.1"/>
    </source>
</evidence>
<dbReference type="PROSITE" id="PS50943">
    <property type="entry name" value="HTH_CROC1"/>
    <property type="match status" value="1"/>
</dbReference>
<evidence type="ECO:0000256" key="1">
    <source>
        <dbReference type="ARBA" id="ARBA00023125"/>
    </source>
</evidence>
<dbReference type="SMART" id="SM00530">
    <property type="entry name" value="HTH_XRE"/>
    <property type="match status" value="1"/>
</dbReference>
<dbReference type="InterPro" id="IPR001387">
    <property type="entry name" value="Cro/C1-type_HTH"/>
</dbReference>
<feature type="domain" description="HTH cro/C1-type" evidence="2">
    <location>
        <begin position="10"/>
        <end position="64"/>
    </location>
</feature>
<gene>
    <name evidence="3" type="ORF">FSB73_15020</name>
</gene>
<dbReference type="GO" id="GO:0003700">
    <property type="term" value="F:DNA-binding transcription factor activity"/>
    <property type="evidence" value="ECO:0007669"/>
    <property type="project" value="TreeGrafter"/>
</dbReference>
<proteinExistence type="predicted"/>
<dbReference type="Proteomes" id="UP000321291">
    <property type="component" value="Chromosome"/>
</dbReference>
<protein>
    <submittedName>
        <fullName evidence="3">Helix-turn-helix transcriptional regulator</fullName>
    </submittedName>
</protein>
<dbReference type="GO" id="GO:0005829">
    <property type="term" value="C:cytosol"/>
    <property type="evidence" value="ECO:0007669"/>
    <property type="project" value="TreeGrafter"/>
</dbReference>
<dbReference type="CDD" id="cd00093">
    <property type="entry name" value="HTH_XRE"/>
    <property type="match status" value="1"/>
</dbReference>
<dbReference type="Gene3D" id="1.10.260.40">
    <property type="entry name" value="lambda repressor-like DNA-binding domains"/>
    <property type="match status" value="1"/>
</dbReference>
<dbReference type="InterPro" id="IPR010982">
    <property type="entry name" value="Lambda_DNA-bd_dom_sf"/>
</dbReference>
<dbReference type="GO" id="GO:0003677">
    <property type="term" value="F:DNA binding"/>
    <property type="evidence" value="ECO:0007669"/>
    <property type="project" value="UniProtKB-KW"/>
</dbReference>
<dbReference type="RefSeq" id="WP_146783905.1">
    <property type="nucleotide sequence ID" value="NZ_CP042434.1"/>
</dbReference>
<dbReference type="Pfam" id="PF01381">
    <property type="entry name" value="HTH_3"/>
    <property type="match status" value="1"/>
</dbReference>
<dbReference type="OrthoDB" id="1357763at2"/>
<dbReference type="AlphaFoldDB" id="A0A5B8VMJ4"/>